<comment type="caution">
    <text evidence="1">The sequence shown here is derived from an EMBL/GenBank/DDBJ whole genome shotgun (WGS) entry which is preliminary data.</text>
</comment>
<dbReference type="Gene3D" id="3.30.420.250">
    <property type="match status" value="1"/>
</dbReference>
<accession>A0ABP7YN74</accession>
<evidence type="ECO:0000313" key="1">
    <source>
        <dbReference type="EMBL" id="GAA4138367.1"/>
    </source>
</evidence>
<dbReference type="Proteomes" id="UP001500101">
    <property type="component" value="Unassembled WGS sequence"/>
</dbReference>
<reference evidence="2" key="1">
    <citation type="journal article" date="2019" name="Int. J. Syst. Evol. Microbiol.">
        <title>The Global Catalogue of Microorganisms (GCM) 10K type strain sequencing project: providing services to taxonomists for standard genome sequencing and annotation.</title>
        <authorList>
            <consortium name="The Broad Institute Genomics Platform"/>
            <consortium name="The Broad Institute Genome Sequencing Center for Infectious Disease"/>
            <person name="Wu L."/>
            <person name="Ma J."/>
        </authorList>
    </citation>
    <scope>NUCLEOTIDE SEQUENCE [LARGE SCALE GENOMIC DNA]</scope>
    <source>
        <strain evidence="2">JCM 16704</strain>
    </source>
</reference>
<name>A0ABP7YN74_9SPHI</name>
<evidence type="ECO:0008006" key="3">
    <source>
        <dbReference type="Google" id="ProtNLM"/>
    </source>
</evidence>
<dbReference type="EMBL" id="BAAAZI010000006">
    <property type="protein sequence ID" value="GAA4138367.1"/>
    <property type="molecule type" value="Genomic_DNA"/>
</dbReference>
<dbReference type="RefSeq" id="WP_344674048.1">
    <property type="nucleotide sequence ID" value="NZ_BAAAZI010000006.1"/>
</dbReference>
<protein>
    <recommendedName>
        <fullName evidence="3">DUF3822 family protein</fullName>
    </recommendedName>
</protein>
<gene>
    <name evidence="1" type="ORF">GCM10022216_15440</name>
</gene>
<keyword evidence="2" id="KW-1185">Reference proteome</keyword>
<dbReference type="Gene3D" id="3.30.420.260">
    <property type="match status" value="1"/>
</dbReference>
<evidence type="ECO:0000313" key="2">
    <source>
        <dbReference type="Proteomes" id="UP001500101"/>
    </source>
</evidence>
<sequence>MIYTASQFHLQYIAKYQLIVKANYIHDVIYVVDAEGNLLVYMKYESNSPTEEALKLLSLPFQHVYVSIPHSNLTFIPNDLYDMEDTENYQEFMDNPMRPAENVSLTYLQTQAYFQYDVLLEQRWKSIFPDAKFVPEFKLNLEQARPHIPLQGEVLGLVFNETAVDLFLFINGQFKFYNTFEIKTEEDLNYYVLNLFQVFGLQAKISKAVYSSLNNENPLINRLSNFAKHIVELKASQPLLVSDEEVAGLAKDYITELPTCAL</sequence>
<dbReference type="CDD" id="cd24013">
    <property type="entry name" value="ASKHA_ATPase_BT3980-like"/>
    <property type="match status" value="1"/>
</dbReference>
<dbReference type="Pfam" id="PF12864">
    <property type="entry name" value="DUF3822"/>
    <property type="match status" value="1"/>
</dbReference>
<dbReference type="InterPro" id="IPR024213">
    <property type="entry name" value="DUF3822"/>
</dbReference>
<organism evidence="1 2">
    <name type="scientific">Sphingobacterium kyonggiense</name>
    <dbReference type="NCBI Taxonomy" id="714075"/>
    <lineage>
        <taxon>Bacteria</taxon>
        <taxon>Pseudomonadati</taxon>
        <taxon>Bacteroidota</taxon>
        <taxon>Sphingobacteriia</taxon>
        <taxon>Sphingobacteriales</taxon>
        <taxon>Sphingobacteriaceae</taxon>
        <taxon>Sphingobacterium</taxon>
    </lineage>
</organism>
<proteinExistence type="predicted"/>